<feature type="transmembrane region" description="Helical" evidence="1">
    <location>
        <begin position="20"/>
        <end position="41"/>
    </location>
</feature>
<dbReference type="AlphaFoldDB" id="A0A3Q9JML8"/>
<protein>
    <submittedName>
        <fullName evidence="2">Uncharacterized protein</fullName>
    </submittedName>
</protein>
<dbReference type="KEGG" id="emo:DM558_02130"/>
<dbReference type="Proteomes" id="UP000273143">
    <property type="component" value="Chromosome"/>
</dbReference>
<dbReference type="Gene3D" id="1.20.1250.20">
    <property type="entry name" value="MFS general substrate transporter like domains"/>
    <property type="match status" value="1"/>
</dbReference>
<keyword evidence="1" id="KW-0472">Membrane</keyword>
<name>A0A3Q9JML8_9GAMM</name>
<dbReference type="EMBL" id="CP029822">
    <property type="protein sequence ID" value="AZS49650.1"/>
    <property type="molecule type" value="Genomic_DNA"/>
</dbReference>
<sequence>MPTKQKLSFLHKIAEPIEQWLIQLFCGALGGIIGCYSFLFMSLMMEIRGTTNGRIAMFIGIVIGTCLGIYLARRISKKHRSKFIILAGFLLVLVMLLWATAL</sequence>
<feature type="transmembrane region" description="Helical" evidence="1">
    <location>
        <begin position="53"/>
        <end position="71"/>
    </location>
</feature>
<proteinExistence type="predicted"/>
<reference evidence="3" key="1">
    <citation type="submission" date="2018-06" db="EMBL/GenBank/DDBJ databases">
        <title>Complete genome of Pseudomonas insecticola strain QZS01.</title>
        <authorList>
            <person name="Wang J."/>
            <person name="Su Q."/>
        </authorList>
    </citation>
    <scope>NUCLEOTIDE SEQUENCE [LARGE SCALE GENOMIC DNA]</scope>
    <source>
        <strain evidence="3">QZS01</strain>
    </source>
</reference>
<gene>
    <name evidence="2" type="ORF">DM558_02130</name>
</gene>
<dbReference type="SUPFAM" id="SSF103473">
    <property type="entry name" value="MFS general substrate transporter"/>
    <property type="match status" value="1"/>
</dbReference>
<evidence type="ECO:0000313" key="3">
    <source>
        <dbReference type="Proteomes" id="UP000273143"/>
    </source>
</evidence>
<evidence type="ECO:0000313" key="2">
    <source>
        <dbReference type="EMBL" id="AZS49650.1"/>
    </source>
</evidence>
<evidence type="ECO:0000256" key="1">
    <source>
        <dbReference type="SAM" id="Phobius"/>
    </source>
</evidence>
<dbReference type="PROSITE" id="PS51257">
    <property type="entry name" value="PROKAR_LIPOPROTEIN"/>
    <property type="match status" value="1"/>
</dbReference>
<dbReference type="RefSeq" id="WP_127161842.1">
    <property type="nucleotide sequence ID" value="NZ_CP029822.1"/>
</dbReference>
<organism evidence="2 3">
    <name type="scientific">Entomomonas moraniae</name>
    <dbReference type="NCBI Taxonomy" id="2213226"/>
    <lineage>
        <taxon>Bacteria</taxon>
        <taxon>Pseudomonadati</taxon>
        <taxon>Pseudomonadota</taxon>
        <taxon>Gammaproteobacteria</taxon>
        <taxon>Pseudomonadales</taxon>
        <taxon>Pseudomonadaceae</taxon>
        <taxon>Entomomonas</taxon>
    </lineage>
</organism>
<accession>A0A3Q9JML8</accession>
<dbReference type="InterPro" id="IPR036259">
    <property type="entry name" value="MFS_trans_sf"/>
</dbReference>
<keyword evidence="3" id="KW-1185">Reference proteome</keyword>
<keyword evidence="1" id="KW-0812">Transmembrane</keyword>
<feature type="transmembrane region" description="Helical" evidence="1">
    <location>
        <begin position="83"/>
        <end position="101"/>
    </location>
</feature>
<keyword evidence="1" id="KW-1133">Transmembrane helix</keyword>